<dbReference type="RefSeq" id="WP_139263475.1">
    <property type="nucleotide sequence ID" value="NZ_FNOT01000002.1"/>
</dbReference>
<evidence type="ECO:0000313" key="1">
    <source>
        <dbReference type="EMBL" id="SDX66475.1"/>
    </source>
</evidence>
<sequence>MVRTQLRRGRGGGTGEGDIDDYADVYLNAVVGATSNPLMPDPDAVDEEFAAGANRALQDAVELLRRLVPSHQSAAAIVVHGDWSSVRKFFSLSPKYAAWSTYRTRPSAWGAIGGCSTSGGRSG</sequence>
<evidence type="ECO:0000313" key="2">
    <source>
        <dbReference type="Proteomes" id="UP000198921"/>
    </source>
</evidence>
<organism evidence="1 2">
    <name type="scientific">Geodermatophilus africanus</name>
    <dbReference type="NCBI Taxonomy" id="1137993"/>
    <lineage>
        <taxon>Bacteria</taxon>
        <taxon>Bacillati</taxon>
        <taxon>Actinomycetota</taxon>
        <taxon>Actinomycetes</taxon>
        <taxon>Geodermatophilales</taxon>
        <taxon>Geodermatophilaceae</taxon>
        <taxon>Geodermatophilus</taxon>
    </lineage>
</organism>
<dbReference type="STRING" id="1137993.SAMN05660209_01015"/>
<dbReference type="Proteomes" id="UP000198921">
    <property type="component" value="Unassembled WGS sequence"/>
</dbReference>
<gene>
    <name evidence="1" type="ORF">SAMN05660209_01015</name>
</gene>
<protein>
    <submittedName>
        <fullName evidence="1">Uncharacterized protein</fullName>
    </submittedName>
</protein>
<dbReference type="OrthoDB" id="118142at2"/>
<name>A0A1H3DJ86_9ACTN</name>
<proteinExistence type="predicted"/>
<dbReference type="AlphaFoldDB" id="A0A1H3DJ86"/>
<keyword evidence="2" id="KW-1185">Reference proteome</keyword>
<reference evidence="2" key="1">
    <citation type="submission" date="2016-10" db="EMBL/GenBank/DDBJ databases">
        <authorList>
            <person name="Varghese N."/>
            <person name="Submissions S."/>
        </authorList>
    </citation>
    <scope>NUCLEOTIDE SEQUENCE [LARGE SCALE GENOMIC DNA]</scope>
    <source>
        <strain evidence="2">DSM 45422</strain>
    </source>
</reference>
<accession>A0A1H3DJ86</accession>
<dbReference type="EMBL" id="FNOT01000002">
    <property type="protein sequence ID" value="SDX66475.1"/>
    <property type="molecule type" value="Genomic_DNA"/>
</dbReference>